<evidence type="ECO:0000259" key="2">
    <source>
        <dbReference type="PROSITE" id="PS50887"/>
    </source>
</evidence>
<dbReference type="SUPFAM" id="SSF55073">
    <property type="entry name" value="Nucleotide cyclase"/>
    <property type="match status" value="1"/>
</dbReference>
<dbReference type="PROSITE" id="PS50887">
    <property type="entry name" value="GGDEF"/>
    <property type="match status" value="1"/>
</dbReference>
<protein>
    <recommendedName>
        <fullName evidence="5">Diguanylate cyclase</fullName>
    </recommendedName>
</protein>
<dbReference type="EMBL" id="CP016268">
    <property type="protein sequence ID" value="ANO50325.1"/>
    <property type="molecule type" value="Genomic_DNA"/>
</dbReference>
<dbReference type="OrthoDB" id="9787514at2"/>
<feature type="domain" description="GGDEF" evidence="2">
    <location>
        <begin position="333"/>
        <end position="466"/>
    </location>
</feature>
<dbReference type="CDD" id="cd01948">
    <property type="entry name" value="EAL"/>
    <property type="match status" value="1"/>
</dbReference>
<evidence type="ECO:0000313" key="3">
    <source>
        <dbReference type="EMBL" id="ANO50325.1"/>
    </source>
</evidence>
<dbReference type="Pfam" id="PF00563">
    <property type="entry name" value="EAL"/>
    <property type="match status" value="1"/>
</dbReference>
<dbReference type="CDD" id="cd01949">
    <property type="entry name" value="GGDEF"/>
    <property type="match status" value="1"/>
</dbReference>
<organism evidence="3 4">
    <name type="scientific">Woeseia oceani</name>
    <dbReference type="NCBI Taxonomy" id="1548547"/>
    <lineage>
        <taxon>Bacteria</taxon>
        <taxon>Pseudomonadati</taxon>
        <taxon>Pseudomonadota</taxon>
        <taxon>Gammaproteobacteria</taxon>
        <taxon>Woeseiales</taxon>
        <taxon>Woeseiaceae</taxon>
        <taxon>Woeseia</taxon>
    </lineage>
</organism>
<dbReference type="AlphaFoldDB" id="A0A193LCR3"/>
<evidence type="ECO:0008006" key="5">
    <source>
        <dbReference type="Google" id="ProtNLM"/>
    </source>
</evidence>
<dbReference type="InterPro" id="IPR001633">
    <property type="entry name" value="EAL_dom"/>
</dbReference>
<dbReference type="PANTHER" id="PTHR33121">
    <property type="entry name" value="CYCLIC DI-GMP PHOSPHODIESTERASE PDEF"/>
    <property type="match status" value="1"/>
</dbReference>
<dbReference type="Gene3D" id="3.30.70.270">
    <property type="match status" value="1"/>
</dbReference>
<dbReference type="PANTHER" id="PTHR33121:SF23">
    <property type="entry name" value="CYCLIC DI-GMP PHOSPHODIESTERASE PDEB"/>
    <property type="match status" value="1"/>
</dbReference>
<gene>
    <name evidence="3" type="ORF">BA177_03035</name>
</gene>
<sequence length="738" mass="81523">MTAEVHRIASRRSIGKVKGLLHSLVPRATCFAFYDVSRACFWSSDGADDYELDNFVTDLPVEILHGREPDSTFLRRTLASGRTILLLTVPGDGADALGVLIAVFSRNAGKASWFNPNLIREILLPVVDVIRENLYLEERVSLLERRSAAVEKELKLVYTLDEKVHGTSRSHSGLAQLVGQSGRYLGVAYSVLLLPAKRIRISATHSSWKHVNRKSLDKYLIDVLFPKLIGEDEPAVFEVPPSSNHESPADQGFQVMLSPLHDAAGNVEGAVAQLGKVNGQSFTAENMRFMSHVVRKVEYLIRQSFDVMTGLMNRSGFEAQIHESLGQLEKPTDVHQMVYFDLDNLQLVNDTFGQQAGDEVIKRFGQLIEEQLPRNGIATRLTGDDFAILLTHSSEEEAMALAKSLCGSSDQLRYLKGDKSLQVTVSAGIAPFTAQVSDESSILKAARIACDSAKDHGRDRIEVYDQQNQSIIRRFDDMNLVTEIQKSLDADELELHAQPIVSLSRKGVAPRFEVLLRMRGTDGTCISTSAFFSAAERYQLMPQIDRWVVSATISSLRPHSGFLEESGVVFSVNLSGQSLGDDAIRRFIEEEIDASGVPAASLCFEVTESAAVANRRKAQSFIDSLRKRGCRFSLDDFGAGLSSFAYLKNFNVDTLKIDGSFIRDITDNRISESMVAAITQVAKVMELDTVAEYVENSKTKTLLRKLGVDFVQGHATGKPRPLDIVMQELLGQDVASKA</sequence>
<dbReference type="SMART" id="SM00267">
    <property type="entry name" value="GGDEF"/>
    <property type="match status" value="1"/>
</dbReference>
<dbReference type="NCBIfam" id="TIGR00254">
    <property type="entry name" value="GGDEF"/>
    <property type="match status" value="1"/>
</dbReference>
<dbReference type="InterPro" id="IPR000160">
    <property type="entry name" value="GGDEF_dom"/>
</dbReference>
<dbReference type="Gene3D" id="3.20.20.450">
    <property type="entry name" value="EAL domain"/>
    <property type="match status" value="1"/>
</dbReference>
<proteinExistence type="predicted"/>
<dbReference type="PROSITE" id="PS50883">
    <property type="entry name" value="EAL"/>
    <property type="match status" value="1"/>
</dbReference>
<keyword evidence="4" id="KW-1185">Reference proteome</keyword>
<dbReference type="SMART" id="SM00052">
    <property type="entry name" value="EAL"/>
    <property type="match status" value="1"/>
</dbReference>
<dbReference type="STRING" id="1548547.BA177_03035"/>
<dbReference type="InterPro" id="IPR050706">
    <property type="entry name" value="Cyclic-di-GMP_PDE-like"/>
</dbReference>
<dbReference type="InterPro" id="IPR035919">
    <property type="entry name" value="EAL_sf"/>
</dbReference>
<name>A0A193LCR3_9GAMM</name>
<evidence type="ECO:0000259" key="1">
    <source>
        <dbReference type="PROSITE" id="PS50883"/>
    </source>
</evidence>
<dbReference type="GO" id="GO:0071111">
    <property type="term" value="F:cyclic-guanylate-specific phosphodiesterase activity"/>
    <property type="evidence" value="ECO:0007669"/>
    <property type="project" value="InterPro"/>
</dbReference>
<dbReference type="SUPFAM" id="SSF141868">
    <property type="entry name" value="EAL domain-like"/>
    <property type="match status" value="1"/>
</dbReference>
<reference evidence="3 4" key="1">
    <citation type="submission" date="2016-06" db="EMBL/GenBank/DDBJ databases">
        <title>Complete genome sequence of a deep-branching marine Gamma Proteobacterium Woeseia oceani type strain XK5.</title>
        <authorList>
            <person name="Mu D."/>
            <person name="Du Z."/>
        </authorList>
    </citation>
    <scope>NUCLEOTIDE SEQUENCE [LARGE SCALE GENOMIC DNA]</scope>
    <source>
        <strain evidence="3 4">XK5</strain>
    </source>
</reference>
<dbReference type="KEGG" id="woc:BA177_03035"/>
<dbReference type="Pfam" id="PF00990">
    <property type="entry name" value="GGDEF"/>
    <property type="match status" value="1"/>
</dbReference>
<dbReference type="InterPro" id="IPR029787">
    <property type="entry name" value="Nucleotide_cyclase"/>
</dbReference>
<feature type="domain" description="EAL" evidence="1">
    <location>
        <begin position="477"/>
        <end position="733"/>
    </location>
</feature>
<dbReference type="RefSeq" id="WP_068612680.1">
    <property type="nucleotide sequence ID" value="NZ_CP016268.1"/>
</dbReference>
<dbReference type="Proteomes" id="UP000092695">
    <property type="component" value="Chromosome"/>
</dbReference>
<evidence type="ECO:0000313" key="4">
    <source>
        <dbReference type="Proteomes" id="UP000092695"/>
    </source>
</evidence>
<accession>A0A193LCR3</accession>
<dbReference type="InterPro" id="IPR043128">
    <property type="entry name" value="Rev_trsase/Diguanyl_cyclase"/>
</dbReference>